<gene>
    <name evidence="2" type="ORF">GTK09_04670</name>
</gene>
<dbReference type="InterPro" id="IPR029063">
    <property type="entry name" value="SAM-dependent_MTases_sf"/>
</dbReference>
<organism evidence="2 3">
    <name type="scientific">Jiella pacifica</name>
    <dbReference type="NCBI Taxonomy" id="2696469"/>
    <lineage>
        <taxon>Bacteria</taxon>
        <taxon>Pseudomonadati</taxon>
        <taxon>Pseudomonadota</taxon>
        <taxon>Alphaproteobacteria</taxon>
        <taxon>Hyphomicrobiales</taxon>
        <taxon>Aurantimonadaceae</taxon>
        <taxon>Jiella</taxon>
    </lineage>
</organism>
<accession>A0A6N9SXD6</accession>
<name>A0A6N9SXD6_9HYPH</name>
<evidence type="ECO:0000259" key="1">
    <source>
        <dbReference type="Pfam" id="PF08241"/>
    </source>
</evidence>
<evidence type="ECO:0000313" key="3">
    <source>
        <dbReference type="Proteomes" id="UP000469011"/>
    </source>
</evidence>
<dbReference type="GO" id="GO:0032259">
    <property type="term" value="P:methylation"/>
    <property type="evidence" value="ECO:0007669"/>
    <property type="project" value="UniProtKB-KW"/>
</dbReference>
<dbReference type="GO" id="GO:0008757">
    <property type="term" value="F:S-adenosylmethionine-dependent methyltransferase activity"/>
    <property type="evidence" value="ECO:0007669"/>
    <property type="project" value="InterPro"/>
</dbReference>
<feature type="domain" description="Methyltransferase type 11" evidence="1">
    <location>
        <begin position="58"/>
        <end position="146"/>
    </location>
</feature>
<keyword evidence="2" id="KW-0808">Transferase</keyword>
<dbReference type="Proteomes" id="UP000469011">
    <property type="component" value="Unassembled WGS sequence"/>
</dbReference>
<dbReference type="AlphaFoldDB" id="A0A6N9SXD6"/>
<proteinExistence type="predicted"/>
<reference evidence="2 3" key="1">
    <citation type="submission" date="2020-01" db="EMBL/GenBank/DDBJ databases">
        <title>Jiella pacifica sp. nov.</title>
        <authorList>
            <person name="Xue Z."/>
            <person name="Zhu S."/>
            <person name="Chen J."/>
            <person name="Yang J."/>
        </authorList>
    </citation>
    <scope>NUCLEOTIDE SEQUENCE [LARGE SCALE GENOMIC DNA]</scope>
    <source>
        <strain evidence="2 3">40Bstr34</strain>
    </source>
</reference>
<dbReference type="SUPFAM" id="SSF53335">
    <property type="entry name" value="S-adenosyl-L-methionine-dependent methyltransferases"/>
    <property type="match status" value="1"/>
</dbReference>
<keyword evidence="3" id="KW-1185">Reference proteome</keyword>
<dbReference type="InterPro" id="IPR013216">
    <property type="entry name" value="Methyltransf_11"/>
</dbReference>
<sequence length="269" mass="29532">MGKSRRAGTLGDCALSTNADIIDLCNFYATPLGSVAARSITLSLSPIWRPISEERLLGLGYATPYLSRFGTDCERSLAFMPAAQGAERWPAGAPLRTALVGIEDLPLGDSSIDRILMVHALEFAESPEALLAETWRVLAPGGSLIIVVPHRRGVWARFEHTPFGSGRPWSRGQLTRLLRSVTFTPHAWGEALFFPPFERQQLVRFAPAMERIGRKFWPMFAGVVIIEAVKQLHRGIPVASAAKERRVAKPVLVPAGAGAGARVWRRKFL</sequence>
<dbReference type="Gene3D" id="3.40.50.150">
    <property type="entry name" value="Vaccinia Virus protein VP39"/>
    <property type="match status" value="1"/>
</dbReference>
<protein>
    <submittedName>
        <fullName evidence="2">Methyltransferase domain-containing protein</fullName>
    </submittedName>
</protein>
<comment type="caution">
    <text evidence="2">The sequence shown here is derived from an EMBL/GenBank/DDBJ whole genome shotgun (WGS) entry which is preliminary data.</text>
</comment>
<dbReference type="EMBL" id="JAAAMG010000002">
    <property type="protein sequence ID" value="NDW03714.1"/>
    <property type="molecule type" value="Genomic_DNA"/>
</dbReference>
<keyword evidence="2" id="KW-0489">Methyltransferase</keyword>
<evidence type="ECO:0000313" key="2">
    <source>
        <dbReference type="EMBL" id="NDW03714.1"/>
    </source>
</evidence>
<dbReference type="Pfam" id="PF08241">
    <property type="entry name" value="Methyltransf_11"/>
    <property type="match status" value="1"/>
</dbReference>